<name>M1DU74_SOLTU</name>
<organism evidence="3 4">
    <name type="scientific">Solanum tuberosum</name>
    <name type="common">Potato</name>
    <dbReference type="NCBI Taxonomy" id="4113"/>
    <lineage>
        <taxon>Eukaryota</taxon>
        <taxon>Viridiplantae</taxon>
        <taxon>Streptophyta</taxon>
        <taxon>Embryophyta</taxon>
        <taxon>Tracheophyta</taxon>
        <taxon>Spermatophyta</taxon>
        <taxon>Magnoliopsida</taxon>
        <taxon>eudicotyledons</taxon>
        <taxon>Gunneridae</taxon>
        <taxon>Pentapetalae</taxon>
        <taxon>asterids</taxon>
        <taxon>lamiids</taxon>
        <taxon>Solanales</taxon>
        <taxon>Solanaceae</taxon>
        <taxon>Solanoideae</taxon>
        <taxon>Solaneae</taxon>
        <taxon>Solanum</taxon>
    </lineage>
</organism>
<sequence>MPSQNESIIWHAKTTCLGSILRNRRLKLRLIIEQEMAMRSKQRHTSLPFPVLITELCQRAGVPRDAARDFDVTLSSSTDIRHIEAKYTREEADRKRASLVDTSPEVDIDSILAEASSPTPTSEPLGTSAPSSSSQAPGTSTSSQPTKITQAMILKMGHLAHSANVRATRPERSIPWMIESAILAALTPLQISIDNLTMRFEAYDFDAPKTSEIPPATTGDVHTEVVDESDAETDEEHIKIRDERIYGDLPDLEKTIVQLMIQTSLTETSMAVPSGAVPSEVTPGIGAQVQIDAPGTDAQTDGVIE</sequence>
<feature type="region of interest" description="Disordered" evidence="1">
    <location>
        <begin position="115"/>
        <end position="145"/>
    </location>
</feature>
<dbReference type="InterPro" id="IPR046796">
    <property type="entry name" value="Transposase_32_dom"/>
</dbReference>
<dbReference type="InParanoid" id="M1DU74"/>
<dbReference type="Proteomes" id="UP000011115">
    <property type="component" value="Unassembled WGS sequence"/>
</dbReference>
<proteinExistence type="predicted"/>
<evidence type="ECO:0000313" key="3">
    <source>
        <dbReference type="EnsemblPlants" id="PGSC0003DMT400094465"/>
    </source>
</evidence>
<reference evidence="3" key="2">
    <citation type="submission" date="2015-06" db="UniProtKB">
        <authorList>
            <consortium name="EnsemblPlants"/>
        </authorList>
    </citation>
    <scope>IDENTIFICATION</scope>
    <source>
        <strain evidence="3">DM1-3 516 R44</strain>
    </source>
</reference>
<keyword evidence="4" id="KW-1185">Reference proteome</keyword>
<evidence type="ECO:0000313" key="4">
    <source>
        <dbReference type="Proteomes" id="UP000011115"/>
    </source>
</evidence>
<dbReference type="PANTHER" id="PTHR33180">
    <property type="entry name" value="PHOTOSYSTEM II CP43 REACTION CENTER PROTEIN"/>
    <property type="match status" value="1"/>
</dbReference>
<protein>
    <submittedName>
        <fullName evidence="3">Polyprotein protein</fullName>
    </submittedName>
</protein>
<dbReference type="PANTHER" id="PTHR33180:SF31">
    <property type="entry name" value="POLYPROTEIN PROTEIN"/>
    <property type="match status" value="1"/>
</dbReference>
<feature type="region of interest" description="Disordered" evidence="1">
    <location>
        <begin position="211"/>
        <end position="236"/>
    </location>
</feature>
<reference evidence="4" key="1">
    <citation type="journal article" date="2011" name="Nature">
        <title>Genome sequence and analysis of the tuber crop potato.</title>
        <authorList>
            <consortium name="The Potato Genome Sequencing Consortium"/>
        </authorList>
    </citation>
    <scope>NUCLEOTIDE SEQUENCE [LARGE SCALE GENOMIC DNA]</scope>
    <source>
        <strain evidence="4">cv. DM1-3 516 R44</strain>
    </source>
</reference>
<feature type="domain" description="Putative plant transposon protein" evidence="2">
    <location>
        <begin position="1"/>
        <end position="63"/>
    </location>
</feature>
<evidence type="ECO:0000259" key="2">
    <source>
        <dbReference type="Pfam" id="PF20167"/>
    </source>
</evidence>
<dbReference type="PaxDb" id="4113-PGSC0003DMT400094465"/>
<dbReference type="HOGENOM" id="CLU_029307_2_3_1"/>
<feature type="compositionally biased region" description="Low complexity" evidence="1">
    <location>
        <begin position="126"/>
        <end position="145"/>
    </location>
</feature>
<accession>M1DU74</accession>
<dbReference type="Pfam" id="PF20167">
    <property type="entry name" value="Transposase_32"/>
    <property type="match status" value="1"/>
</dbReference>
<dbReference type="AlphaFoldDB" id="M1DU74"/>
<evidence type="ECO:0000256" key="1">
    <source>
        <dbReference type="SAM" id="MobiDB-lite"/>
    </source>
</evidence>
<feature type="compositionally biased region" description="Polar residues" evidence="1">
    <location>
        <begin position="116"/>
        <end position="125"/>
    </location>
</feature>
<dbReference type="EnsemblPlants" id="PGSC0003DMT400094465">
    <property type="protein sequence ID" value="PGSC0003DMT400094465"/>
    <property type="gene ID" value="PGSC0003DMG400044036"/>
</dbReference>
<dbReference type="Gramene" id="PGSC0003DMT400094465">
    <property type="protein sequence ID" value="PGSC0003DMT400094465"/>
    <property type="gene ID" value="PGSC0003DMG400044036"/>
</dbReference>
<feature type="compositionally biased region" description="Acidic residues" evidence="1">
    <location>
        <begin position="226"/>
        <end position="235"/>
    </location>
</feature>